<name>A0AAV8X045_9CUCU</name>
<dbReference type="GO" id="GO:0005549">
    <property type="term" value="F:odorant binding"/>
    <property type="evidence" value="ECO:0007669"/>
    <property type="project" value="InterPro"/>
</dbReference>
<gene>
    <name evidence="2" type="ORF">NQ314_014933</name>
</gene>
<organism evidence="2 3">
    <name type="scientific">Rhamnusium bicolor</name>
    <dbReference type="NCBI Taxonomy" id="1586634"/>
    <lineage>
        <taxon>Eukaryota</taxon>
        <taxon>Metazoa</taxon>
        <taxon>Ecdysozoa</taxon>
        <taxon>Arthropoda</taxon>
        <taxon>Hexapoda</taxon>
        <taxon>Insecta</taxon>
        <taxon>Pterygota</taxon>
        <taxon>Neoptera</taxon>
        <taxon>Endopterygota</taxon>
        <taxon>Coleoptera</taxon>
        <taxon>Polyphaga</taxon>
        <taxon>Cucujiformia</taxon>
        <taxon>Chrysomeloidea</taxon>
        <taxon>Cerambycidae</taxon>
        <taxon>Lepturinae</taxon>
        <taxon>Rhagiini</taxon>
        <taxon>Rhamnusium</taxon>
    </lineage>
</organism>
<sequence length="136" mass="15216">MKVAVVLLTVFAVAISANQLPENERQSLKRIYDQCQSNSDTKVDEDLLRKLSENNDNPQVGAHLLCISVGVGLQKQNGQLDKNIIKNKISLVTQDKTRVDDLVTKCAVQKETPEKTAVKMLNCLDQNNVKYIHVNQ</sequence>
<accession>A0AAV8X045</accession>
<comment type="caution">
    <text evidence="2">The sequence shown here is derived from an EMBL/GenBank/DDBJ whole genome shotgun (WGS) entry which is preliminary data.</text>
</comment>
<dbReference type="SUPFAM" id="SSF47565">
    <property type="entry name" value="Insect pheromone/odorant-binding proteins"/>
    <property type="match status" value="1"/>
</dbReference>
<dbReference type="Proteomes" id="UP001162156">
    <property type="component" value="Unassembled WGS sequence"/>
</dbReference>
<dbReference type="InterPro" id="IPR006170">
    <property type="entry name" value="PBP/GOBP"/>
</dbReference>
<dbReference type="SMART" id="SM00708">
    <property type="entry name" value="PhBP"/>
    <property type="match status" value="1"/>
</dbReference>
<feature type="signal peptide" evidence="1">
    <location>
        <begin position="1"/>
        <end position="17"/>
    </location>
</feature>
<evidence type="ECO:0000313" key="2">
    <source>
        <dbReference type="EMBL" id="KAJ8932149.1"/>
    </source>
</evidence>
<reference evidence="2" key="1">
    <citation type="journal article" date="2023" name="Insect Mol. Biol.">
        <title>Genome sequencing provides insights into the evolution of gene families encoding plant cell wall-degrading enzymes in longhorned beetles.</title>
        <authorList>
            <person name="Shin N.R."/>
            <person name="Okamura Y."/>
            <person name="Kirsch R."/>
            <person name="Pauchet Y."/>
        </authorList>
    </citation>
    <scope>NUCLEOTIDE SEQUENCE</scope>
    <source>
        <strain evidence="2">RBIC_L_NR</strain>
    </source>
</reference>
<dbReference type="InterPro" id="IPR036728">
    <property type="entry name" value="PBP_GOBP_sf"/>
</dbReference>
<dbReference type="Gene3D" id="1.10.238.20">
    <property type="entry name" value="Pheromone/general odorant binding protein domain"/>
    <property type="match status" value="1"/>
</dbReference>
<evidence type="ECO:0000313" key="3">
    <source>
        <dbReference type="Proteomes" id="UP001162156"/>
    </source>
</evidence>
<dbReference type="EMBL" id="JANEYF010004127">
    <property type="protein sequence ID" value="KAJ8932149.1"/>
    <property type="molecule type" value="Genomic_DNA"/>
</dbReference>
<dbReference type="Pfam" id="PF01395">
    <property type="entry name" value="PBP_GOBP"/>
    <property type="match status" value="1"/>
</dbReference>
<feature type="chain" id="PRO_5043922558" evidence="1">
    <location>
        <begin position="18"/>
        <end position="136"/>
    </location>
</feature>
<dbReference type="CDD" id="cd23992">
    <property type="entry name" value="PBP_GOBP"/>
    <property type="match status" value="1"/>
</dbReference>
<evidence type="ECO:0000256" key="1">
    <source>
        <dbReference type="SAM" id="SignalP"/>
    </source>
</evidence>
<dbReference type="AlphaFoldDB" id="A0AAV8X045"/>
<keyword evidence="3" id="KW-1185">Reference proteome</keyword>
<proteinExistence type="predicted"/>
<keyword evidence="1" id="KW-0732">Signal</keyword>
<protein>
    <submittedName>
        <fullName evidence="2">Uncharacterized protein</fullName>
    </submittedName>
</protein>